<evidence type="ECO:0000256" key="1">
    <source>
        <dbReference type="ARBA" id="ARBA00005384"/>
    </source>
</evidence>
<dbReference type="InterPro" id="IPR015424">
    <property type="entry name" value="PyrdxlP-dep_Trfase"/>
</dbReference>
<dbReference type="GO" id="GO:0030170">
    <property type="term" value="F:pyridoxal phosphate binding"/>
    <property type="evidence" value="ECO:0007669"/>
    <property type="project" value="InterPro"/>
</dbReference>
<dbReference type="Gene3D" id="1.10.10.10">
    <property type="entry name" value="Winged helix-like DNA-binding domain superfamily/Winged helix DNA-binding domain"/>
    <property type="match status" value="1"/>
</dbReference>
<evidence type="ECO:0000313" key="8">
    <source>
        <dbReference type="EMBL" id="AVY93306.1"/>
    </source>
</evidence>
<dbReference type="CDD" id="cd07377">
    <property type="entry name" value="WHTH_GntR"/>
    <property type="match status" value="1"/>
</dbReference>
<evidence type="ECO:0000313" key="9">
    <source>
        <dbReference type="Proteomes" id="UP000244173"/>
    </source>
</evidence>
<keyword evidence="9" id="KW-1185">Reference proteome</keyword>
<comment type="similarity">
    <text evidence="1">In the C-terminal section; belongs to the class-I pyridoxal-phosphate-dependent aminotransferase family.</text>
</comment>
<evidence type="ECO:0000256" key="3">
    <source>
        <dbReference type="ARBA" id="ARBA00022898"/>
    </source>
</evidence>
<dbReference type="PANTHER" id="PTHR46577">
    <property type="entry name" value="HTH-TYPE TRANSCRIPTIONAL REGULATORY PROTEIN GABR"/>
    <property type="match status" value="1"/>
</dbReference>
<dbReference type="GO" id="GO:0003700">
    <property type="term" value="F:DNA-binding transcription factor activity"/>
    <property type="evidence" value="ECO:0007669"/>
    <property type="project" value="InterPro"/>
</dbReference>
<dbReference type="OrthoDB" id="9804020at2"/>
<reference evidence="8 9" key="1">
    <citation type="submission" date="2018-04" db="EMBL/GenBank/DDBJ databases">
        <title>Denitrifier Microvirgula.</title>
        <authorList>
            <person name="Anderson E."/>
            <person name="Jang J."/>
            <person name="Ishii S."/>
        </authorList>
    </citation>
    <scope>NUCLEOTIDE SEQUENCE [LARGE SCALE GENOMIC DNA]</scope>
    <source>
        <strain evidence="8 9">BE2.4</strain>
    </source>
</reference>
<dbReference type="InterPro" id="IPR036390">
    <property type="entry name" value="WH_DNA-bd_sf"/>
</dbReference>
<gene>
    <name evidence="8" type="ORF">DAI18_04045</name>
</gene>
<dbReference type="Pfam" id="PF00392">
    <property type="entry name" value="GntR"/>
    <property type="match status" value="1"/>
</dbReference>
<keyword evidence="4" id="KW-0805">Transcription regulation</keyword>
<keyword evidence="6" id="KW-0804">Transcription</keyword>
<proteinExistence type="inferred from homology"/>
<dbReference type="InterPro" id="IPR000524">
    <property type="entry name" value="Tscrpt_reg_HTH_GntR"/>
</dbReference>
<dbReference type="Proteomes" id="UP000244173">
    <property type="component" value="Chromosome"/>
</dbReference>
<keyword evidence="8" id="KW-0032">Aminotransferase</keyword>
<keyword evidence="8" id="KW-0808">Transferase</keyword>
<dbReference type="SMART" id="SM00345">
    <property type="entry name" value="HTH_GNTR"/>
    <property type="match status" value="1"/>
</dbReference>
<evidence type="ECO:0000259" key="7">
    <source>
        <dbReference type="PROSITE" id="PS50949"/>
    </source>
</evidence>
<evidence type="ECO:0000256" key="6">
    <source>
        <dbReference type="ARBA" id="ARBA00023163"/>
    </source>
</evidence>
<dbReference type="PROSITE" id="PS50949">
    <property type="entry name" value="HTH_GNTR"/>
    <property type="match status" value="1"/>
</dbReference>
<feature type="domain" description="HTH gntR-type" evidence="7">
    <location>
        <begin position="14"/>
        <end position="82"/>
    </location>
</feature>
<dbReference type="Gene3D" id="3.40.640.10">
    <property type="entry name" value="Type I PLP-dependent aspartate aminotransferase-like (Major domain)"/>
    <property type="match status" value="1"/>
</dbReference>
<dbReference type="GO" id="GO:0003677">
    <property type="term" value="F:DNA binding"/>
    <property type="evidence" value="ECO:0007669"/>
    <property type="project" value="UniProtKB-KW"/>
</dbReference>
<dbReference type="SUPFAM" id="SSF53383">
    <property type="entry name" value="PLP-dependent transferases"/>
    <property type="match status" value="1"/>
</dbReference>
<accession>A0A2S0P7G9</accession>
<dbReference type="CDD" id="cd00609">
    <property type="entry name" value="AAT_like"/>
    <property type="match status" value="1"/>
</dbReference>
<dbReference type="AlphaFoldDB" id="A0A2S0P7G9"/>
<protein>
    <recommendedName>
        <fullName evidence="2">Putative 8-amino-7-oxononanoate synthase</fullName>
    </recommendedName>
</protein>
<name>A0A2S0P7G9_9NEIS</name>
<evidence type="ECO:0000256" key="2">
    <source>
        <dbReference type="ARBA" id="ARBA00021531"/>
    </source>
</evidence>
<dbReference type="InterPro" id="IPR036388">
    <property type="entry name" value="WH-like_DNA-bd_sf"/>
</dbReference>
<dbReference type="PANTHER" id="PTHR46577:SF2">
    <property type="entry name" value="TRANSCRIPTIONAL REGULATORY PROTEIN"/>
    <property type="match status" value="1"/>
</dbReference>
<dbReference type="InterPro" id="IPR004839">
    <property type="entry name" value="Aminotransferase_I/II_large"/>
</dbReference>
<sequence length="461" mass="49979">MTLEHYVLPEMAHATLVERVIALFDQAIKARRLSPGHRVPSIRKLAGELAISPFTVTDAYQRLVARGLLESRRGSGYFVAGGRPVSTPADPPPVRELAIDAYWLSRNVYESGDMLLPVGGGWLPSAWFEAVPLARALRALARDGMPTTRYGQPQGWLPLREHIADRLGDAEITASPRDIVLTHGASQAIDLAAAVLARPGDTVLVDDPGYCNLISCLQLRGLNVIGAPWTPQGPDLAELARLAALHRPRAFFTNPWLQNPTGCSYTPATAFGVLRLAGEFDFTVVEDNVSADFVSGRQTALAAQGGLGRVMYIGSFSKTLSPALRVGFVATDRARADELAHVKMITGLTSSEYGERMVLSLLEDGSARRQIERLRARLAEAQPRARARLEAAGYECFGSESGGMFIWARRPGHDPVARAEHAGRAGVLLAPGRLFRPGQTGSEWLRFNAAYCLDARLDGVL</sequence>
<dbReference type="STRING" id="1122240.GCA_000620105_00550"/>
<dbReference type="EMBL" id="CP028519">
    <property type="protein sequence ID" value="AVY93306.1"/>
    <property type="molecule type" value="Genomic_DNA"/>
</dbReference>
<dbReference type="InterPro" id="IPR015421">
    <property type="entry name" value="PyrdxlP-dep_Trfase_major"/>
</dbReference>
<dbReference type="SUPFAM" id="SSF46785">
    <property type="entry name" value="Winged helix' DNA-binding domain"/>
    <property type="match status" value="1"/>
</dbReference>
<dbReference type="Pfam" id="PF00155">
    <property type="entry name" value="Aminotran_1_2"/>
    <property type="match status" value="1"/>
</dbReference>
<organism evidence="8 9">
    <name type="scientific">Microvirgula aerodenitrificans</name>
    <dbReference type="NCBI Taxonomy" id="57480"/>
    <lineage>
        <taxon>Bacteria</taxon>
        <taxon>Pseudomonadati</taxon>
        <taxon>Pseudomonadota</taxon>
        <taxon>Betaproteobacteria</taxon>
        <taxon>Neisseriales</taxon>
        <taxon>Aquaspirillaceae</taxon>
        <taxon>Microvirgula</taxon>
    </lineage>
</organism>
<keyword evidence="3" id="KW-0663">Pyridoxal phosphate</keyword>
<evidence type="ECO:0000256" key="4">
    <source>
        <dbReference type="ARBA" id="ARBA00023015"/>
    </source>
</evidence>
<dbReference type="KEGG" id="maer:DAI18_04045"/>
<keyword evidence="5" id="KW-0238">DNA-binding</keyword>
<evidence type="ECO:0000256" key="5">
    <source>
        <dbReference type="ARBA" id="ARBA00023125"/>
    </source>
</evidence>
<dbReference type="InterPro" id="IPR051446">
    <property type="entry name" value="HTH_trans_reg/aminotransferase"/>
</dbReference>
<dbReference type="GO" id="GO:0008483">
    <property type="term" value="F:transaminase activity"/>
    <property type="evidence" value="ECO:0007669"/>
    <property type="project" value="UniProtKB-KW"/>
</dbReference>
<dbReference type="RefSeq" id="WP_107888794.1">
    <property type="nucleotide sequence ID" value="NZ_CP028519.1"/>
</dbReference>